<proteinExistence type="inferred from homology"/>
<dbReference type="AlphaFoldDB" id="V4A0Y8"/>
<evidence type="ECO:0000313" key="7">
    <source>
        <dbReference type="EMBL" id="ESO86941.1"/>
    </source>
</evidence>
<dbReference type="InterPro" id="IPR012101">
    <property type="entry name" value="Biotinidase-like_euk"/>
</dbReference>
<dbReference type="InterPro" id="IPR003010">
    <property type="entry name" value="C-N_Hydrolase"/>
</dbReference>
<dbReference type="KEGG" id="lgi:LOTGIDRAFT_128172"/>
<evidence type="ECO:0000256" key="5">
    <source>
        <dbReference type="SAM" id="SignalP"/>
    </source>
</evidence>
<organism evidence="7 8">
    <name type="scientific">Lottia gigantea</name>
    <name type="common">Giant owl limpet</name>
    <dbReference type="NCBI Taxonomy" id="225164"/>
    <lineage>
        <taxon>Eukaryota</taxon>
        <taxon>Metazoa</taxon>
        <taxon>Spiralia</taxon>
        <taxon>Lophotrochozoa</taxon>
        <taxon>Mollusca</taxon>
        <taxon>Gastropoda</taxon>
        <taxon>Patellogastropoda</taxon>
        <taxon>Lottioidea</taxon>
        <taxon>Lottiidae</taxon>
        <taxon>Lottia</taxon>
    </lineage>
</organism>
<name>V4A0Y8_LOTGI</name>
<dbReference type="InterPro" id="IPR043957">
    <property type="entry name" value="Vanin_C"/>
</dbReference>
<dbReference type="OMA" id="HYEISRD"/>
<dbReference type="CDD" id="cd07567">
    <property type="entry name" value="biotinidase_like"/>
    <property type="match status" value="1"/>
</dbReference>
<dbReference type="RefSeq" id="XP_009062338.1">
    <property type="nucleotide sequence ID" value="XM_009064090.1"/>
</dbReference>
<evidence type="ECO:0000313" key="8">
    <source>
        <dbReference type="Proteomes" id="UP000030746"/>
    </source>
</evidence>
<dbReference type="GeneID" id="20232803"/>
<accession>V4A0Y8</accession>
<dbReference type="Proteomes" id="UP000030746">
    <property type="component" value="Unassembled WGS sequence"/>
</dbReference>
<dbReference type="CTD" id="20232803"/>
<dbReference type="SUPFAM" id="SSF56317">
    <property type="entry name" value="Carbon-nitrogen hydrolase"/>
    <property type="match status" value="1"/>
</dbReference>
<feature type="signal peptide" evidence="5">
    <location>
        <begin position="1"/>
        <end position="19"/>
    </location>
</feature>
<comment type="similarity">
    <text evidence="1">Belongs to the carbon-nitrogen hydrolase superfamily. BTD/VNN family.</text>
</comment>
<dbReference type="Pfam" id="PF19018">
    <property type="entry name" value="Vanin_C"/>
    <property type="match status" value="1"/>
</dbReference>
<keyword evidence="8" id="KW-1185">Reference proteome</keyword>
<dbReference type="Gene3D" id="3.60.110.10">
    <property type="entry name" value="Carbon-nitrogen hydrolase"/>
    <property type="match status" value="1"/>
</dbReference>
<protein>
    <recommendedName>
        <fullName evidence="6">CN hydrolase domain-containing protein</fullName>
    </recommendedName>
</protein>
<gene>
    <name evidence="7" type="ORF">LOTGIDRAFT_128172</name>
</gene>
<feature type="chain" id="PRO_5004716274" description="CN hydrolase domain-containing protein" evidence="5">
    <location>
        <begin position="20"/>
        <end position="499"/>
    </location>
</feature>
<dbReference type="InterPro" id="IPR040154">
    <property type="entry name" value="Biotinidase/VNN"/>
</dbReference>
<evidence type="ECO:0000259" key="6">
    <source>
        <dbReference type="PROSITE" id="PS50263"/>
    </source>
</evidence>
<dbReference type="Pfam" id="PF00795">
    <property type="entry name" value="CN_hydrolase"/>
    <property type="match status" value="1"/>
</dbReference>
<sequence>MELTVLLCLVIAGINVCMGLRPSYRAAVYEHAVIMPVNIRTVSRSQALVNMKKNLDIYEEQVRRAAGENVDIIVFPEDGIYGVNFNRDTIKPYLEDIPDPQSVSWTPCNRTNITQGSEVQTRLSCMAREHNIYIVANMGDKKPCDSNTDVSCTDGQYQYNTNVVFDPQGRLVARYHKQNLYFEAQFDTPKIPERVTFQTPFGKFGVFTCFDILFKTPAVDLIDELGVENVVLPTAWMDSLPLLAAIQFHSAFAKHFKINLLAANIHFPLFNFHGSGIYSPKRTESYYYNDGLFSGGKLLIADVKCNPRQHRRHFNVISNTDPIQLFSLSRQMMMAGWIHMMNNQDNFQYIPLTQAKAKVKVCQGEVCCYLDYQKLNGTEELYALGVFDGIHQIDGLQWYTQVCVMLKCESTDISSCGRPTKEANGHFNYIKLWGTFTTPYVFPQILVSHRGQLRLEHEHWKYRQNRIEFVNRGREKPLLSASLYGRNYDRDHSSPSEQD</sequence>
<evidence type="ECO:0000256" key="1">
    <source>
        <dbReference type="ARBA" id="ARBA00008225"/>
    </source>
</evidence>
<evidence type="ECO:0000256" key="2">
    <source>
        <dbReference type="ARBA" id="ARBA00022729"/>
    </source>
</evidence>
<dbReference type="HOGENOM" id="CLU_033209_0_0_1"/>
<keyword evidence="4" id="KW-0325">Glycoprotein</keyword>
<dbReference type="OrthoDB" id="10250282at2759"/>
<dbReference type="GO" id="GO:0016811">
    <property type="term" value="F:hydrolase activity, acting on carbon-nitrogen (but not peptide) bonds, in linear amides"/>
    <property type="evidence" value="ECO:0007669"/>
    <property type="project" value="InterPro"/>
</dbReference>
<feature type="domain" description="CN hydrolase" evidence="6">
    <location>
        <begin position="37"/>
        <end position="305"/>
    </location>
</feature>
<dbReference type="InterPro" id="IPR036526">
    <property type="entry name" value="C-N_Hydrolase_sf"/>
</dbReference>
<dbReference type="PANTHER" id="PTHR10609">
    <property type="entry name" value="BIOTINIDASE-RELATED"/>
    <property type="match status" value="1"/>
</dbReference>
<dbReference type="STRING" id="225164.V4A0Y8"/>
<reference evidence="7 8" key="1">
    <citation type="journal article" date="2013" name="Nature">
        <title>Insights into bilaterian evolution from three spiralian genomes.</title>
        <authorList>
            <person name="Simakov O."/>
            <person name="Marletaz F."/>
            <person name="Cho S.J."/>
            <person name="Edsinger-Gonzales E."/>
            <person name="Havlak P."/>
            <person name="Hellsten U."/>
            <person name="Kuo D.H."/>
            <person name="Larsson T."/>
            <person name="Lv J."/>
            <person name="Arendt D."/>
            <person name="Savage R."/>
            <person name="Osoegawa K."/>
            <person name="de Jong P."/>
            <person name="Grimwood J."/>
            <person name="Chapman J.A."/>
            <person name="Shapiro H."/>
            <person name="Aerts A."/>
            <person name="Otillar R.P."/>
            <person name="Terry A.Y."/>
            <person name="Boore J.L."/>
            <person name="Grigoriev I.V."/>
            <person name="Lindberg D.R."/>
            <person name="Seaver E.C."/>
            <person name="Weisblat D.A."/>
            <person name="Putnam N.H."/>
            <person name="Rokhsar D.S."/>
        </authorList>
    </citation>
    <scope>NUCLEOTIDE SEQUENCE [LARGE SCALE GENOMIC DNA]</scope>
</reference>
<keyword evidence="3" id="KW-0378">Hydrolase</keyword>
<evidence type="ECO:0000256" key="4">
    <source>
        <dbReference type="ARBA" id="ARBA00023180"/>
    </source>
</evidence>
<keyword evidence="2 5" id="KW-0732">Signal</keyword>
<dbReference type="PROSITE" id="PS50263">
    <property type="entry name" value="CN_HYDROLASE"/>
    <property type="match status" value="1"/>
</dbReference>
<dbReference type="FunFam" id="3.60.110.10:FF:000001">
    <property type="entry name" value="biotinidase isoform X1"/>
    <property type="match status" value="1"/>
</dbReference>
<dbReference type="PANTHER" id="PTHR10609:SF27">
    <property type="entry name" value="CN HYDROLASE DOMAIN-CONTAINING PROTEIN-RELATED"/>
    <property type="match status" value="1"/>
</dbReference>
<dbReference type="EMBL" id="KB202954">
    <property type="protein sequence ID" value="ESO86941.1"/>
    <property type="molecule type" value="Genomic_DNA"/>
</dbReference>
<evidence type="ECO:0000256" key="3">
    <source>
        <dbReference type="ARBA" id="ARBA00022801"/>
    </source>
</evidence>